<dbReference type="RefSeq" id="XP_069200922.1">
    <property type="nucleotide sequence ID" value="XM_069347750.1"/>
</dbReference>
<dbReference type="PANTHER" id="PTHR14237">
    <property type="entry name" value="MOLYBDOPTERIN COFACTOR SULFURASE MOSC"/>
    <property type="match status" value="1"/>
</dbReference>
<dbReference type="GeneID" id="95977311"/>
<dbReference type="Pfam" id="PF03476">
    <property type="entry name" value="MOSC_N"/>
    <property type="match status" value="1"/>
</dbReference>
<protein>
    <recommendedName>
        <fullName evidence="4">Molybdenum cofactor sulfurase</fullName>
        <shortName evidence="4">MCS</shortName>
        <shortName evidence="4">MOS</shortName>
        <shortName evidence="4">MoCo sulfurase</shortName>
        <ecNumber evidence="4">2.8.1.9</ecNumber>
    </recommendedName>
    <alternativeName>
        <fullName evidence="4">Molybdenum cofactor sulfurtransferase</fullName>
    </alternativeName>
</protein>
<dbReference type="InterPro" id="IPR005302">
    <property type="entry name" value="MoCF_Sase_C"/>
</dbReference>
<evidence type="ECO:0000313" key="8">
    <source>
        <dbReference type="Proteomes" id="UP001562354"/>
    </source>
</evidence>
<keyword evidence="1 4" id="KW-0808">Transferase</keyword>
<dbReference type="EC" id="2.8.1.9" evidence="4"/>
<feature type="region of interest" description="Disordered" evidence="5">
    <location>
        <begin position="754"/>
        <end position="777"/>
    </location>
</feature>
<feature type="modified residue" description="N6-(pyridoxal phosphate)lysine" evidence="4">
    <location>
        <position position="259"/>
    </location>
</feature>
<gene>
    <name evidence="4" type="primary">hxB</name>
    <name evidence="7" type="ORF">AAFC00_003610</name>
</gene>
<name>A0ABR3PER9_9PEZI</name>
<dbReference type="InterPro" id="IPR000192">
    <property type="entry name" value="Aminotrans_V_dom"/>
</dbReference>
<evidence type="ECO:0000259" key="6">
    <source>
        <dbReference type="PROSITE" id="PS51340"/>
    </source>
</evidence>
<feature type="region of interest" description="Disordered" evidence="5">
    <location>
        <begin position="838"/>
        <end position="874"/>
    </location>
</feature>
<evidence type="ECO:0000256" key="5">
    <source>
        <dbReference type="SAM" id="MobiDB-lite"/>
    </source>
</evidence>
<dbReference type="PROSITE" id="PS51340">
    <property type="entry name" value="MOSC"/>
    <property type="match status" value="1"/>
</dbReference>
<keyword evidence="8" id="KW-1185">Reference proteome</keyword>
<dbReference type="Pfam" id="PF00266">
    <property type="entry name" value="Aminotran_5"/>
    <property type="match status" value="1"/>
</dbReference>
<comment type="caution">
    <text evidence="7">The sequence shown here is derived from an EMBL/GenBank/DDBJ whole genome shotgun (WGS) entry which is preliminary data.</text>
</comment>
<dbReference type="Gene3D" id="3.90.1150.10">
    <property type="entry name" value="Aspartate Aminotransferase, domain 1"/>
    <property type="match status" value="1"/>
</dbReference>
<evidence type="ECO:0000256" key="4">
    <source>
        <dbReference type="HAMAP-Rule" id="MF_03050"/>
    </source>
</evidence>
<dbReference type="SUPFAM" id="SSF53383">
    <property type="entry name" value="PLP-dependent transferases"/>
    <property type="match status" value="1"/>
</dbReference>
<accession>A0ABR3PER9</accession>
<dbReference type="InterPro" id="IPR005303">
    <property type="entry name" value="MOCOS_middle"/>
</dbReference>
<evidence type="ECO:0000256" key="1">
    <source>
        <dbReference type="ARBA" id="ARBA00022679"/>
    </source>
</evidence>
<dbReference type="Gene3D" id="3.40.640.10">
    <property type="entry name" value="Type I PLP-dependent aspartate aminotransferase-like (Major domain)"/>
    <property type="match status" value="1"/>
</dbReference>
<feature type="active site" evidence="4">
    <location>
        <position position="423"/>
    </location>
</feature>
<sequence length="895" mass="98796">MFGGAWFQTGSGEVKKTVEIESNTETMLDKNEEHDDMQYNAYIEQMRETEYPMLKETTYLDHAGTTLPSKSLIDRFSANMMGNLYGNPHSASQSSQRSTELVDDTRLRLLKFLGADPDDFDVVFVANATAGIKLVADALREHEDGFWYGYHRDAHTSLVGARELAREHVCFENDQEVNAWLEKGSSSTNASIGLFAFPAQSNLNGRRLPLDWCRRTRQKDGQGRILLTLLDAAAHVSTSPLDLSSAADAPDFTVLSLYKIFGFPDLGALIIRKDAGWALQKRRYFGGGTVDMVVSLKEQWHERKSGSLHEQLEDGTLPIHSILALRSAFEVHKELYGTLEKVSRHTAFLAEKLYDSLRSLEHGNDAPVCTIYKASTSDYNDRKTQGPVLAFNLRHSKGAWVSNTEVEKLAFVKSLNLRTGSLCNPGGTAHSLGLAPWEMRQNFSAGQRCGSENDIMGGKPTGIIRASLGAMSTLKDVQVLVDFIKEFFVDSSCERRRSAPSPELVIDATTSQMYIESMSVYPIKSCAGWQIPHDTPWEVKPEGLAWDREWCIVHQSTGMALSQKKYPRMALIRPSLDFKAGVLRIDTVAHVADGKPRYITVPLSADPRVFATDDHRKIQRTIVCGDNIDARAYTSSETAEFLSSIIGVSCQLARFPATLPGCSSLRHAKAHLGANNKRRTPSPLDKLVPTPLTFSNESPILTISRSSLNRLNEHIKSASGKTASPDVFRANIILAESFTGLPEQPYAEDHWTGMRVTSSSNSSSTPPPESERLTGKQEGKRQVLFSFWGGCRRCQMVCVDQMTGEKNQEPFVTLAKTRRVAGRGVLFGVHTCFVSSSLSSSSLSSTSSSGRIEGDGEDTFQGDGDGEEGGDGKRKRRRIDVVARICVGDAVETFC</sequence>
<dbReference type="InterPro" id="IPR028886">
    <property type="entry name" value="MoCo_sulfurase"/>
</dbReference>
<dbReference type="InterPro" id="IPR015424">
    <property type="entry name" value="PyrdxlP-dep_Trfase"/>
</dbReference>
<reference evidence="7 8" key="1">
    <citation type="submission" date="2024-07" db="EMBL/GenBank/DDBJ databases">
        <title>Draft sequence of the Neodothiora populina.</title>
        <authorList>
            <person name="Drown D.D."/>
            <person name="Schuette U.S."/>
            <person name="Buechlein A.B."/>
            <person name="Rusch D.R."/>
            <person name="Winton L.W."/>
            <person name="Adams G.A."/>
        </authorList>
    </citation>
    <scope>NUCLEOTIDE SEQUENCE [LARGE SCALE GENOMIC DNA]</scope>
    <source>
        <strain evidence="7 8">CPC 39397</strain>
    </source>
</reference>
<dbReference type="EMBL" id="JBFMKM010000008">
    <property type="protein sequence ID" value="KAL1304647.1"/>
    <property type="molecule type" value="Genomic_DNA"/>
</dbReference>
<evidence type="ECO:0000256" key="2">
    <source>
        <dbReference type="ARBA" id="ARBA00022898"/>
    </source>
</evidence>
<comment type="cofactor">
    <cofactor evidence="4">
        <name>pyridoxal 5'-phosphate</name>
        <dbReference type="ChEBI" id="CHEBI:597326"/>
    </cofactor>
</comment>
<dbReference type="Proteomes" id="UP001562354">
    <property type="component" value="Unassembled WGS sequence"/>
</dbReference>
<dbReference type="SUPFAM" id="SSF141673">
    <property type="entry name" value="MOSC N-terminal domain-like"/>
    <property type="match status" value="1"/>
</dbReference>
<dbReference type="InterPro" id="IPR015421">
    <property type="entry name" value="PyrdxlP-dep_Trfase_major"/>
</dbReference>
<feature type="compositionally biased region" description="Low complexity" evidence="5">
    <location>
        <begin position="838"/>
        <end position="849"/>
    </location>
</feature>
<dbReference type="Pfam" id="PF03473">
    <property type="entry name" value="MOSC"/>
    <property type="match status" value="1"/>
</dbReference>
<comment type="catalytic activity">
    <reaction evidence="4">
        <text>Mo-molybdopterin + L-cysteine + AH2 = thio-Mo-molybdopterin + L-alanine + A + H2O</text>
        <dbReference type="Rhea" id="RHEA:42636"/>
        <dbReference type="ChEBI" id="CHEBI:13193"/>
        <dbReference type="ChEBI" id="CHEBI:15377"/>
        <dbReference type="ChEBI" id="CHEBI:17499"/>
        <dbReference type="ChEBI" id="CHEBI:35235"/>
        <dbReference type="ChEBI" id="CHEBI:57972"/>
        <dbReference type="ChEBI" id="CHEBI:71302"/>
        <dbReference type="ChEBI" id="CHEBI:82685"/>
        <dbReference type="EC" id="2.8.1.9"/>
    </reaction>
</comment>
<feature type="domain" description="MOSC" evidence="6">
    <location>
        <begin position="674"/>
        <end position="853"/>
    </location>
</feature>
<dbReference type="InterPro" id="IPR015422">
    <property type="entry name" value="PyrdxlP-dep_Trfase_small"/>
</dbReference>
<evidence type="ECO:0000313" key="7">
    <source>
        <dbReference type="EMBL" id="KAL1304647.1"/>
    </source>
</evidence>
<keyword evidence="2 4" id="KW-0663">Pyridoxal phosphate</keyword>
<organism evidence="7 8">
    <name type="scientific">Neodothiora populina</name>
    <dbReference type="NCBI Taxonomy" id="2781224"/>
    <lineage>
        <taxon>Eukaryota</taxon>
        <taxon>Fungi</taxon>
        <taxon>Dikarya</taxon>
        <taxon>Ascomycota</taxon>
        <taxon>Pezizomycotina</taxon>
        <taxon>Dothideomycetes</taxon>
        <taxon>Dothideomycetidae</taxon>
        <taxon>Dothideales</taxon>
        <taxon>Dothioraceae</taxon>
        <taxon>Neodothiora</taxon>
    </lineage>
</organism>
<comment type="similarity">
    <text evidence="4">Belongs to the class-V pyridoxal-phosphate-dependent aminotransferase family. MOCOS subfamily.</text>
</comment>
<proteinExistence type="inferred from homology"/>
<comment type="function">
    <text evidence="4">Sulfurates the molybdenum cofactor. Sulfation of molybdenum is essential for xanthine dehydrogenase (XDH) and aldehyde oxidase (ADO) enzymes in which molybdenum cofactor is liganded by 1 oxygen and 1 sulfur atom in active form.</text>
</comment>
<keyword evidence="3 4" id="KW-0501">Molybdenum cofactor biosynthesis</keyword>
<feature type="compositionally biased region" description="Acidic residues" evidence="5">
    <location>
        <begin position="855"/>
        <end position="869"/>
    </location>
</feature>
<dbReference type="PANTHER" id="PTHR14237:SF80">
    <property type="entry name" value="MOLYBDENUM COFACTOR SULFURASE"/>
    <property type="match status" value="1"/>
</dbReference>
<dbReference type="HAMAP" id="MF_03050">
    <property type="entry name" value="MOCOS"/>
    <property type="match status" value="1"/>
</dbReference>
<evidence type="ECO:0000256" key="3">
    <source>
        <dbReference type="ARBA" id="ARBA00023150"/>
    </source>
</evidence>